<gene>
    <name evidence="14" type="primary">fliF</name>
    <name evidence="14" type="ORF">D3272_07090</name>
</gene>
<evidence type="ECO:0000313" key="15">
    <source>
        <dbReference type="Proteomes" id="UP000289411"/>
    </source>
</evidence>
<dbReference type="Pfam" id="PF01514">
    <property type="entry name" value="YscJ_FliF"/>
    <property type="match status" value="1"/>
</dbReference>
<dbReference type="GO" id="GO:0009431">
    <property type="term" value="C:bacterial-type flagellum basal body, MS ring"/>
    <property type="evidence" value="ECO:0007669"/>
    <property type="project" value="InterPro"/>
</dbReference>
<feature type="transmembrane region" description="Helical" evidence="11">
    <location>
        <begin position="439"/>
        <end position="457"/>
    </location>
</feature>
<dbReference type="Pfam" id="PF08345">
    <property type="entry name" value="YscJ_FliF_C"/>
    <property type="match status" value="1"/>
</dbReference>
<dbReference type="Gene3D" id="3.30.300.30">
    <property type="match status" value="1"/>
</dbReference>
<feature type="domain" description="Flagellar M-ring N-terminal" evidence="12">
    <location>
        <begin position="44"/>
        <end position="217"/>
    </location>
</feature>
<dbReference type="InterPro" id="IPR043427">
    <property type="entry name" value="YscJ/FliF"/>
</dbReference>
<evidence type="ECO:0000256" key="2">
    <source>
        <dbReference type="ARBA" id="ARBA00004651"/>
    </source>
</evidence>
<evidence type="ECO:0000256" key="11">
    <source>
        <dbReference type="SAM" id="Phobius"/>
    </source>
</evidence>
<dbReference type="PRINTS" id="PR01009">
    <property type="entry name" value="FLGMRINGFLIF"/>
</dbReference>
<comment type="similarity">
    <text evidence="3 9">Belongs to the FliF family.</text>
</comment>
<dbReference type="InterPro" id="IPR013556">
    <property type="entry name" value="Flag_M-ring_C"/>
</dbReference>
<keyword evidence="7 11" id="KW-0472">Membrane</keyword>
<dbReference type="PIRSF" id="PIRSF004862">
    <property type="entry name" value="FliF"/>
    <property type="match status" value="1"/>
</dbReference>
<proteinExistence type="inferred from homology"/>
<comment type="caution">
    <text evidence="14">The sequence shown here is derived from an EMBL/GenBank/DDBJ whole genome shotgun (WGS) entry which is preliminary data.</text>
</comment>
<dbReference type="InterPro" id="IPR045851">
    <property type="entry name" value="AMP-bd_C_sf"/>
</dbReference>
<reference evidence="14 15" key="1">
    <citation type="submission" date="2018-09" db="EMBL/GenBank/DDBJ databases">
        <authorList>
            <person name="Grouzdev D.S."/>
            <person name="Krutkina M.S."/>
        </authorList>
    </citation>
    <scope>NUCLEOTIDE SEQUENCE [LARGE SCALE GENOMIC DNA]</scope>
    <source>
        <strain evidence="14 15">RmlP001</strain>
    </source>
</reference>
<dbReference type="EMBL" id="QYBC01000005">
    <property type="protein sequence ID" value="RYB05954.1"/>
    <property type="molecule type" value="Genomic_DNA"/>
</dbReference>
<feature type="region of interest" description="Disordered" evidence="10">
    <location>
        <begin position="264"/>
        <end position="339"/>
    </location>
</feature>
<keyword evidence="15" id="KW-1185">Reference proteome</keyword>
<dbReference type="PANTHER" id="PTHR30046">
    <property type="entry name" value="FLAGELLAR M-RING PROTEIN"/>
    <property type="match status" value="1"/>
</dbReference>
<dbReference type="InterPro" id="IPR000067">
    <property type="entry name" value="FlgMring_FliF"/>
</dbReference>
<dbReference type="AlphaFoldDB" id="A0A4Q2RDQ4"/>
<keyword evidence="14" id="KW-0282">Flagellum</keyword>
<dbReference type="GO" id="GO:0071973">
    <property type="term" value="P:bacterial-type flagellum-dependent cell motility"/>
    <property type="evidence" value="ECO:0007669"/>
    <property type="project" value="InterPro"/>
</dbReference>
<keyword evidence="5 11" id="KW-0812">Transmembrane</keyword>
<evidence type="ECO:0000259" key="13">
    <source>
        <dbReference type="Pfam" id="PF08345"/>
    </source>
</evidence>
<feature type="compositionally biased region" description="Polar residues" evidence="10">
    <location>
        <begin position="264"/>
        <end position="279"/>
    </location>
</feature>
<keyword evidence="14" id="KW-0966">Cell projection</keyword>
<keyword evidence="14" id="KW-0969">Cilium</keyword>
<feature type="domain" description="Flagellar M-ring C-terminal" evidence="13">
    <location>
        <begin position="249"/>
        <end position="413"/>
    </location>
</feature>
<evidence type="ECO:0000256" key="9">
    <source>
        <dbReference type="PIRNR" id="PIRNR004862"/>
    </source>
</evidence>
<dbReference type="RefSeq" id="WP_129218464.1">
    <property type="nucleotide sequence ID" value="NZ_QYBC01000005.1"/>
</dbReference>
<dbReference type="GO" id="GO:0005886">
    <property type="term" value="C:plasma membrane"/>
    <property type="evidence" value="ECO:0007669"/>
    <property type="project" value="UniProtKB-SubCell"/>
</dbReference>
<keyword evidence="8 9" id="KW-0975">Bacterial flagellum</keyword>
<evidence type="ECO:0000256" key="5">
    <source>
        <dbReference type="ARBA" id="ARBA00022692"/>
    </source>
</evidence>
<comment type="function">
    <text evidence="9">The M ring may be actively involved in energy transduction.</text>
</comment>
<reference evidence="14 15" key="2">
    <citation type="submission" date="2019-02" db="EMBL/GenBank/DDBJ databases">
        <title>'Lichenibacterium ramalinii' gen. nov. sp. nov., 'Lichenibacterium minor' gen. nov. sp. nov.</title>
        <authorList>
            <person name="Pankratov T."/>
        </authorList>
    </citation>
    <scope>NUCLEOTIDE SEQUENCE [LARGE SCALE GENOMIC DNA]</scope>
    <source>
        <strain evidence="14 15">RmlP001</strain>
    </source>
</reference>
<evidence type="ECO:0000256" key="1">
    <source>
        <dbReference type="ARBA" id="ARBA00004117"/>
    </source>
</evidence>
<dbReference type="Proteomes" id="UP000289411">
    <property type="component" value="Unassembled WGS sequence"/>
</dbReference>
<evidence type="ECO:0000256" key="3">
    <source>
        <dbReference type="ARBA" id="ARBA00007971"/>
    </source>
</evidence>
<accession>A0A4Q2RDQ4</accession>
<dbReference type="PANTHER" id="PTHR30046:SF0">
    <property type="entry name" value="FLAGELLAR M-RING PROTEIN"/>
    <property type="match status" value="1"/>
</dbReference>
<name>A0A4Q2RDQ4_9HYPH</name>
<feature type="compositionally biased region" description="Polar residues" evidence="10">
    <location>
        <begin position="293"/>
        <end position="304"/>
    </location>
</feature>
<feature type="compositionally biased region" description="Basic and acidic residues" evidence="10">
    <location>
        <begin position="282"/>
        <end position="292"/>
    </location>
</feature>
<evidence type="ECO:0000256" key="8">
    <source>
        <dbReference type="ARBA" id="ARBA00023143"/>
    </source>
</evidence>
<evidence type="ECO:0000256" key="10">
    <source>
        <dbReference type="SAM" id="MobiDB-lite"/>
    </source>
</evidence>
<evidence type="ECO:0000256" key="6">
    <source>
        <dbReference type="ARBA" id="ARBA00022989"/>
    </source>
</evidence>
<dbReference type="InterPro" id="IPR006182">
    <property type="entry name" value="FliF_N_dom"/>
</dbReference>
<evidence type="ECO:0000256" key="7">
    <source>
        <dbReference type="ARBA" id="ARBA00023136"/>
    </source>
</evidence>
<protein>
    <recommendedName>
        <fullName evidence="9">Flagellar M-ring protein</fullName>
    </recommendedName>
</protein>
<dbReference type="GO" id="GO:0003774">
    <property type="term" value="F:cytoskeletal motor activity"/>
    <property type="evidence" value="ECO:0007669"/>
    <property type="project" value="InterPro"/>
</dbReference>
<feature type="transmembrane region" description="Helical" evidence="11">
    <location>
        <begin position="21"/>
        <end position="43"/>
    </location>
</feature>
<dbReference type="OrthoDB" id="9807026at2"/>
<comment type="subcellular location">
    <subcellularLocation>
        <location evidence="1 9">Bacterial flagellum basal body</location>
    </subcellularLocation>
    <subcellularLocation>
        <location evidence="2">Cell membrane</location>
        <topology evidence="2">Multi-pass membrane protein</topology>
    </subcellularLocation>
</comment>
<sequence>MNAMEQVQRLWANLLQLGGRRLGALAAVGVAVFALVGVGGYFLSRPATETLYSGLDRGDVSSIGAALHDADIPFDVSPDGTAVAVRYGQTAQARMLLAERGLPHSGNSGYELYDKMGSLGLTSFMQDVTRVRAIEGELARTIQSMAGIRAARVHVVLPDEGSFRRARQPPSASVVIRASTLDDSHMAGAIRHLVAAAVPGMTIDEVTVLSTDGTVLASGDDATNAAPTKMLDLEKVIDRNVAENIRRTLTPSLGAKNLQVSVTARLNTDTRQTAETTYNPDGRVERSTRTVKETQNQQNSTSSAPAGVGQNIPGPKPAGGDGKSSSEQNDKREELNNFEISSKTVTTSSAGYNIDRLSIAVVINRAAFAAALGDKAAPDAVDKKLAEVEQLIGTAAGVDKARGDSVKVMAVDFVDNARDLEPVPSPGVMEAVMRQSGTLINAALVLVFTGVVVLFVVRPLIRVLSVPAAGAGDDGLPALAMAGDDALMLPDASGMGGMDGDMDAMPVGLDALGGRPSALQMAGWEEDVSLIDDITSQPRRSPQKRLEQMIEFDEQQAAAVLKQWIHRKEAA</sequence>
<evidence type="ECO:0000256" key="4">
    <source>
        <dbReference type="ARBA" id="ARBA00022475"/>
    </source>
</evidence>
<dbReference type="NCBIfam" id="TIGR00206">
    <property type="entry name" value="fliF"/>
    <property type="match status" value="1"/>
</dbReference>
<evidence type="ECO:0000259" key="12">
    <source>
        <dbReference type="Pfam" id="PF01514"/>
    </source>
</evidence>
<keyword evidence="4" id="KW-1003">Cell membrane</keyword>
<evidence type="ECO:0000313" key="14">
    <source>
        <dbReference type="EMBL" id="RYB05954.1"/>
    </source>
</evidence>
<organism evidence="14 15">
    <name type="scientific">Lichenibacterium ramalinae</name>
    <dbReference type="NCBI Taxonomy" id="2316527"/>
    <lineage>
        <taxon>Bacteria</taxon>
        <taxon>Pseudomonadati</taxon>
        <taxon>Pseudomonadota</taxon>
        <taxon>Alphaproteobacteria</taxon>
        <taxon>Hyphomicrobiales</taxon>
        <taxon>Lichenihabitantaceae</taxon>
        <taxon>Lichenibacterium</taxon>
    </lineage>
</organism>
<keyword evidence="6 11" id="KW-1133">Transmembrane helix</keyword>